<evidence type="ECO:0000313" key="2">
    <source>
        <dbReference type="Proteomes" id="UP000607559"/>
    </source>
</evidence>
<reference evidence="1" key="2">
    <citation type="submission" date="2020-09" db="EMBL/GenBank/DDBJ databases">
        <authorList>
            <person name="Sun Q."/>
            <person name="Zhou Y."/>
        </authorList>
    </citation>
    <scope>NUCLEOTIDE SEQUENCE</scope>
    <source>
        <strain evidence="1">CGMCC 1.15448</strain>
    </source>
</reference>
<organism evidence="1 2">
    <name type="scientific">Puia dinghuensis</name>
    <dbReference type="NCBI Taxonomy" id="1792502"/>
    <lineage>
        <taxon>Bacteria</taxon>
        <taxon>Pseudomonadati</taxon>
        <taxon>Bacteroidota</taxon>
        <taxon>Chitinophagia</taxon>
        <taxon>Chitinophagales</taxon>
        <taxon>Chitinophagaceae</taxon>
        <taxon>Puia</taxon>
    </lineage>
</organism>
<protein>
    <recommendedName>
        <fullName evidence="3">Outer membrane protein beta-barrel domain-containing protein</fullName>
    </recommendedName>
</protein>
<dbReference type="InterPro" id="IPR011250">
    <property type="entry name" value="OMP/PagP_B-barrel"/>
</dbReference>
<proteinExistence type="predicted"/>
<evidence type="ECO:0008006" key="3">
    <source>
        <dbReference type="Google" id="ProtNLM"/>
    </source>
</evidence>
<sequence length="214" mass="23288">MSARTFAQTSVELIPTAGYTFASRTDFYDTYGRIADGLSYGGSIKFNVNRSFGIEVLYSHMNTTSDLYSAYDGSWLQGGNLQLDYILAGPVESFTIPNSTVRPFVGALLGAAILTPDANSGFSSDTRFAVGFQLGTNIYISPRVGIQLKAQLLSPVDGAGGGFYFSNYGSGGGIDTYSSIYQFSLSGGLIIGLGRVLPEQIFRPHPRRRYYRYY</sequence>
<accession>A0A8J2XUC9</accession>
<dbReference type="AlphaFoldDB" id="A0A8J2XUC9"/>
<dbReference type="SUPFAM" id="SSF56925">
    <property type="entry name" value="OMPA-like"/>
    <property type="match status" value="1"/>
</dbReference>
<keyword evidence="2" id="KW-1185">Reference proteome</keyword>
<evidence type="ECO:0000313" key="1">
    <source>
        <dbReference type="EMBL" id="GGB06744.1"/>
    </source>
</evidence>
<dbReference type="Proteomes" id="UP000607559">
    <property type="component" value="Unassembled WGS sequence"/>
</dbReference>
<gene>
    <name evidence="1" type="ORF">GCM10011511_32770</name>
</gene>
<reference evidence="1" key="1">
    <citation type="journal article" date="2014" name="Int. J. Syst. Evol. Microbiol.">
        <title>Complete genome sequence of Corynebacterium casei LMG S-19264T (=DSM 44701T), isolated from a smear-ripened cheese.</title>
        <authorList>
            <consortium name="US DOE Joint Genome Institute (JGI-PGF)"/>
            <person name="Walter F."/>
            <person name="Albersmeier A."/>
            <person name="Kalinowski J."/>
            <person name="Ruckert C."/>
        </authorList>
    </citation>
    <scope>NUCLEOTIDE SEQUENCE</scope>
    <source>
        <strain evidence="1">CGMCC 1.15448</strain>
    </source>
</reference>
<dbReference type="Gene3D" id="2.40.160.20">
    <property type="match status" value="1"/>
</dbReference>
<name>A0A8J2XUC9_9BACT</name>
<comment type="caution">
    <text evidence="1">The sequence shown here is derived from an EMBL/GenBank/DDBJ whole genome shotgun (WGS) entry which is preliminary data.</text>
</comment>
<dbReference type="EMBL" id="BMJC01000003">
    <property type="protein sequence ID" value="GGB06744.1"/>
    <property type="molecule type" value="Genomic_DNA"/>
</dbReference>